<dbReference type="Gene3D" id="3.30.70.100">
    <property type="match status" value="1"/>
</dbReference>
<evidence type="ECO:0000313" key="3">
    <source>
        <dbReference type="Proteomes" id="UP000242175"/>
    </source>
</evidence>
<keyword evidence="3" id="KW-1185">Reference proteome</keyword>
<dbReference type="EMBL" id="CP022356">
    <property type="protein sequence ID" value="ASK79319.1"/>
    <property type="molecule type" value="Genomic_DNA"/>
</dbReference>
<dbReference type="InterPro" id="IPR011008">
    <property type="entry name" value="Dimeric_a/b-barrel"/>
</dbReference>
<protein>
    <submittedName>
        <fullName evidence="2">Antibiotic biosynthesis monooxygenase</fullName>
    </submittedName>
</protein>
<dbReference type="OrthoDB" id="6105906at2"/>
<dbReference type="RefSeq" id="WP_089074227.1">
    <property type="nucleotide sequence ID" value="NZ_CBCSAM010000002.1"/>
</dbReference>
<sequence length="107" mass="12785">MFVVVYEFEIFEGKEKNFRESWLKVTESIFKHFGSFGSRLHHSEKSNVMIGYAQWPNREQWQKGTSLKDRIYESALNRMLECLIQSKIVYKLEVSDDFFQLPNLTSH</sequence>
<organism evidence="2 3">
    <name type="scientific">Paraphotobacterium marinum</name>
    <dbReference type="NCBI Taxonomy" id="1755811"/>
    <lineage>
        <taxon>Bacteria</taxon>
        <taxon>Pseudomonadati</taxon>
        <taxon>Pseudomonadota</taxon>
        <taxon>Gammaproteobacteria</taxon>
        <taxon>Vibrionales</taxon>
        <taxon>Vibrionaceae</taxon>
        <taxon>Paraphotobacterium</taxon>
    </lineage>
</organism>
<dbReference type="KEGG" id="pmai:CF386_09645"/>
<dbReference type="Proteomes" id="UP000242175">
    <property type="component" value="Chromosome small"/>
</dbReference>
<dbReference type="AlphaFoldDB" id="A0A220VG61"/>
<accession>A0A220VG61</accession>
<dbReference type="Pfam" id="PF03992">
    <property type="entry name" value="ABM"/>
    <property type="match status" value="1"/>
</dbReference>
<name>A0A220VG61_9GAMM</name>
<dbReference type="InterPro" id="IPR007138">
    <property type="entry name" value="ABM_dom"/>
</dbReference>
<proteinExistence type="predicted"/>
<reference evidence="2 3" key="1">
    <citation type="journal article" date="2016" name="Int. J. Syst. Evol. Microbiol.">
        <title>Paraphotobacterium marinum gen. nov., sp. nov., a member of the family Vibrionaceae, isolated from surface seawater.</title>
        <authorList>
            <person name="Huang Z."/>
            <person name="Dong C."/>
            <person name="Shao Z."/>
        </authorList>
    </citation>
    <scope>NUCLEOTIDE SEQUENCE [LARGE SCALE GENOMIC DNA]</scope>
    <source>
        <strain evidence="2 3">NSCS20N07D</strain>
    </source>
</reference>
<evidence type="ECO:0000313" key="2">
    <source>
        <dbReference type="EMBL" id="ASK79319.1"/>
    </source>
</evidence>
<keyword evidence="2" id="KW-0503">Monooxygenase</keyword>
<dbReference type="SUPFAM" id="SSF54909">
    <property type="entry name" value="Dimeric alpha+beta barrel"/>
    <property type="match status" value="1"/>
</dbReference>
<keyword evidence="2" id="KW-0560">Oxidoreductase</keyword>
<evidence type="ECO:0000259" key="1">
    <source>
        <dbReference type="Pfam" id="PF03992"/>
    </source>
</evidence>
<dbReference type="GO" id="GO:0004497">
    <property type="term" value="F:monooxygenase activity"/>
    <property type="evidence" value="ECO:0007669"/>
    <property type="project" value="UniProtKB-KW"/>
</dbReference>
<gene>
    <name evidence="2" type="ORF">CF386_09645</name>
</gene>
<feature type="domain" description="ABM" evidence="1">
    <location>
        <begin position="1"/>
        <end position="62"/>
    </location>
</feature>